<evidence type="ECO:0008006" key="4">
    <source>
        <dbReference type="Google" id="ProtNLM"/>
    </source>
</evidence>
<dbReference type="CDD" id="cd00570">
    <property type="entry name" value="GST_N_family"/>
    <property type="match status" value="1"/>
</dbReference>
<dbReference type="Gene3D" id="3.40.30.10">
    <property type="entry name" value="Glutaredoxin"/>
    <property type="match status" value="1"/>
</dbReference>
<dbReference type="SFLD" id="SFLDG00358">
    <property type="entry name" value="Main_(cytGST)"/>
    <property type="match status" value="1"/>
</dbReference>
<dbReference type="PROSITE" id="PS50404">
    <property type="entry name" value="GST_NTER"/>
    <property type="match status" value="1"/>
</dbReference>
<feature type="domain" description="GST C-terminal" evidence="2">
    <location>
        <begin position="82"/>
        <end position="208"/>
    </location>
</feature>
<name>A0A0F9W8W0_9ZZZZ</name>
<dbReference type="AlphaFoldDB" id="A0A0F9W8W0"/>
<dbReference type="PANTHER" id="PTHR43968">
    <property type="match status" value="1"/>
</dbReference>
<dbReference type="InterPro" id="IPR040079">
    <property type="entry name" value="Glutathione_S-Trfase"/>
</dbReference>
<dbReference type="SFLD" id="SFLDS00019">
    <property type="entry name" value="Glutathione_Transferase_(cytos"/>
    <property type="match status" value="1"/>
</dbReference>
<evidence type="ECO:0000259" key="1">
    <source>
        <dbReference type="PROSITE" id="PS50404"/>
    </source>
</evidence>
<reference evidence="3" key="1">
    <citation type="journal article" date="2015" name="Nature">
        <title>Complex archaea that bridge the gap between prokaryotes and eukaryotes.</title>
        <authorList>
            <person name="Spang A."/>
            <person name="Saw J.H."/>
            <person name="Jorgensen S.L."/>
            <person name="Zaremba-Niedzwiedzka K."/>
            <person name="Martijn J."/>
            <person name="Lind A.E."/>
            <person name="van Eijk R."/>
            <person name="Schleper C."/>
            <person name="Guy L."/>
            <person name="Ettema T.J."/>
        </authorList>
    </citation>
    <scope>NUCLEOTIDE SEQUENCE</scope>
</reference>
<dbReference type="SUPFAM" id="SSF52833">
    <property type="entry name" value="Thioredoxin-like"/>
    <property type="match status" value="1"/>
</dbReference>
<dbReference type="EMBL" id="LAZR01000001">
    <property type="protein sequence ID" value="KKO12830.1"/>
    <property type="molecule type" value="Genomic_DNA"/>
</dbReference>
<dbReference type="Gene3D" id="1.20.1050.10">
    <property type="match status" value="1"/>
</dbReference>
<accession>A0A0F9W8W0</accession>
<dbReference type="GO" id="GO:0005737">
    <property type="term" value="C:cytoplasm"/>
    <property type="evidence" value="ECO:0007669"/>
    <property type="project" value="TreeGrafter"/>
</dbReference>
<comment type="caution">
    <text evidence="3">The sequence shown here is derived from an EMBL/GenBank/DDBJ whole genome shotgun (WGS) entry which is preliminary data.</text>
</comment>
<evidence type="ECO:0000259" key="2">
    <source>
        <dbReference type="PROSITE" id="PS50405"/>
    </source>
</evidence>
<dbReference type="InterPro" id="IPR050983">
    <property type="entry name" value="GST_Omega/HSP26"/>
</dbReference>
<dbReference type="PROSITE" id="PS50405">
    <property type="entry name" value="GST_CTER"/>
    <property type="match status" value="1"/>
</dbReference>
<dbReference type="InterPro" id="IPR010987">
    <property type="entry name" value="Glutathione-S-Trfase_C-like"/>
</dbReference>
<proteinExistence type="predicted"/>
<dbReference type="InterPro" id="IPR036249">
    <property type="entry name" value="Thioredoxin-like_sf"/>
</dbReference>
<sequence>MIKLYGFPISNYYNMVKMTLLEKGMAFEEVLVRPSQESDYLSCSPMGKVPCLETGQGFLTETEVIIDYLHDLGQGPAFYPEDPFEKAKIRELIRYLELYIELPARRLYGDVFFGKPASDTEKESVRKELQKGFAALRRLADYSPYIGGNLMTYADFYFLFSVGLVTRVTKKALDWDVFSTEPGIRELLALMEQRDSVKAIRAAQKATM</sequence>
<dbReference type="SUPFAM" id="SSF47616">
    <property type="entry name" value="GST C-terminal domain-like"/>
    <property type="match status" value="1"/>
</dbReference>
<feature type="domain" description="GST N-terminal" evidence="1">
    <location>
        <begin position="1"/>
        <end position="77"/>
    </location>
</feature>
<evidence type="ECO:0000313" key="3">
    <source>
        <dbReference type="EMBL" id="KKO12830.1"/>
    </source>
</evidence>
<dbReference type="InterPro" id="IPR036282">
    <property type="entry name" value="Glutathione-S-Trfase_C_sf"/>
</dbReference>
<protein>
    <recommendedName>
        <fullName evidence="4">GST N-terminal domain-containing protein</fullName>
    </recommendedName>
</protein>
<organism evidence="3">
    <name type="scientific">marine sediment metagenome</name>
    <dbReference type="NCBI Taxonomy" id="412755"/>
    <lineage>
        <taxon>unclassified sequences</taxon>
        <taxon>metagenomes</taxon>
        <taxon>ecological metagenomes</taxon>
    </lineage>
</organism>
<gene>
    <name evidence="3" type="ORF">LCGC14_0008470</name>
</gene>
<dbReference type="PANTHER" id="PTHR43968:SF6">
    <property type="entry name" value="GLUTATHIONE S-TRANSFERASE OMEGA"/>
    <property type="match status" value="1"/>
</dbReference>
<dbReference type="InterPro" id="IPR004045">
    <property type="entry name" value="Glutathione_S-Trfase_N"/>
</dbReference>
<dbReference type="Pfam" id="PF13417">
    <property type="entry name" value="GST_N_3"/>
    <property type="match status" value="1"/>
</dbReference>